<organism evidence="4 5">
    <name type="scientific">Lacticaseibacillus thailandensis DSM 22698 = JCM 13996</name>
    <dbReference type="NCBI Taxonomy" id="1423810"/>
    <lineage>
        <taxon>Bacteria</taxon>
        <taxon>Bacillati</taxon>
        <taxon>Bacillota</taxon>
        <taxon>Bacilli</taxon>
        <taxon>Lactobacillales</taxon>
        <taxon>Lactobacillaceae</taxon>
        <taxon>Lacticaseibacillus</taxon>
    </lineage>
</organism>
<dbReference type="RefSeq" id="WP_054749616.1">
    <property type="nucleotide sequence ID" value="NZ_AYZK01000001.1"/>
</dbReference>
<protein>
    <recommendedName>
        <fullName evidence="6">Prepilin-type N-terminal cleavage/methylation domain-containing protein</fullName>
    </recommendedName>
</protein>
<dbReference type="Proteomes" id="UP000051789">
    <property type="component" value="Unassembled WGS sequence"/>
</dbReference>
<keyword evidence="5" id="KW-1185">Reference proteome</keyword>
<dbReference type="InterPro" id="IPR045584">
    <property type="entry name" value="Pilin-like"/>
</dbReference>
<sequence>MRTRSGFTMIEVIMALTIVALMAVFTVSVGRRWQQRRLEANFFERVRTEWQYDLTAAEANNSPVRVSWQQSDHMVTFRGGAWGGNESTPVVAIPIPRTLFFGGGTMEWKITNKGMVTAPHRAMFQSTAGSNWQVAIEIEWGQLEVHTDDN</sequence>
<dbReference type="AlphaFoldDB" id="A0A0R2CAD1"/>
<keyword evidence="3" id="KW-0472">Membrane</keyword>
<proteinExistence type="predicted"/>
<feature type="transmembrane region" description="Helical" evidence="3">
    <location>
        <begin position="6"/>
        <end position="27"/>
    </location>
</feature>
<reference evidence="4 5" key="1">
    <citation type="journal article" date="2015" name="Genome Announc.">
        <title>Expanding the biotechnology potential of lactobacilli through comparative genomics of 213 strains and associated genera.</title>
        <authorList>
            <person name="Sun Z."/>
            <person name="Harris H.M."/>
            <person name="McCann A."/>
            <person name="Guo C."/>
            <person name="Argimon S."/>
            <person name="Zhang W."/>
            <person name="Yang X."/>
            <person name="Jeffery I.B."/>
            <person name="Cooney J.C."/>
            <person name="Kagawa T.F."/>
            <person name="Liu W."/>
            <person name="Song Y."/>
            <person name="Salvetti E."/>
            <person name="Wrobel A."/>
            <person name="Rasinkangas P."/>
            <person name="Parkhill J."/>
            <person name="Rea M.C."/>
            <person name="O'Sullivan O."/>
            <person name="Ritari J."/>
            <person name="Douillard F.P."/>
            <person name="Paul Ross R."/>
            <person name="Yang R."/>
            <person name="Briner A.E."/>
            <person name="Felis G.E."/>
            <person name="de Vos W.M."/>
            <person name="Barrangou R."/>
            <person name="Klaenhammer T.R."/>
            <person name="Caufield P.W."/>
            <person name="Cui Y."/>
            <person name="Zhang H."/>
            <person name="O'Toole P.W."/>
        </authorList>
    </citation>
    <scope>NUCLEOTIDE SEQUENCE [LARGE SCALE GENOMIC DNA]</scope>
    <source>
        <strain evidence="4 5">DSM 22698</strain>
    </source>
</reference>
<name>A0A0R2CAD1_9LACO</name>
<dbReference type="PATRIC" id="fig|1423810.4.peg.651"/>
<keyword evidence="3" id="KW-1133">Transmembrane helix</keyword>
<dbReference type="OrthoDB" id="2327668at2"/>
<dbReference type="InterPro" id="IPR012902">
    <property type="entry name" value="N_methyl_site"/>
</dbReference>
<evidence type="ECO:0000313" key="5">
    <source>
        <dbReference type="Proteomes" id="UP000051789"/>
    </source>
</evidence>
<evidence type="ECO:0000313" key="4">
    <source>
        <dbReference type="EMBL" id="KRM88341.1"/>
    </source>
</evidence>
<dbReference type="SUPFAM" id="SSF54523">
    <property type="entry name" value="Pili subunits"/>
    <property type="match status" value="1"/>
</dbReference>
<dbReference type="GO" id="GO:0030420">
    <property type="term" value="P:establishment of competence for transformation"/>
    <property type="evidence" value="ECO:0007669"/>
    <property type="project" value="UniProtKB-KW"/>
</dbReference>
<dbReference type="EMBL" id="AYZK01000001">
    <property type="protein sequence ID" value="KRM88341.1"/>
    <property type="molecule type" value="Genomic_DNA"/>
</dbReference>
<dbReference type="GO" id="GO:0009986">
    <property type="term" value="C:cell surface"/>
    <property type="evidence" value="ECO:0007669"/>
    <property type="project" value="UniProtKB-SubCell"/>
</dbReference>
<gene>
    <name evidence="4" type="ORF">FD19_GL000635</name>
</gene>
<comment type="subcellular location">
    <subcellularLocation>
        <location evidence="1">Cell surface</location>
    </subcellularLocation>
</comment>
<evidence type="ECO:0000256" key="1">
    <source>
        <dbReference type="ARBA" id="ARBA00004241"/>
    </source>
</evidence>
<accession>A0A0R2CAD1</accession>
<dbReference type="NCBIfam" id="TIGR02532">
    <property type="entry name" value="IV_pilin_GFxxxE"/>
    <property type="match status" value="1"/>
</dbReference>
<keyword evidence="2" id="KW-0178">Competence</keyword>
<evidence type="ECO:0008006" key="6">
    <source>
        <dbReference type="Google" id="ProtNLM"/>
    </source>
</evidence>
<dbReference type="STRING" id="1423810.FD19_GL000635"/>
<evidence type="ECO:0000256" key="2">
    <source>
        <dbReference type="ARBA" id="ARBA00023287"/>
    </source>
</evidence>
<evidence type="ECO:0000256" key="3">
    <source>
        <dbReference type="SAM" id="Phobius"/>
    </source>
</evidence>
<keyword evidence="3" id="KW-0812">Transmembrane</keyword>
<dbReference type="Pfam" id="PF07963">
    <property type="entry name" value="N_methyl"/>
    <property type="match status" value="1"/>
</dbReference>
<comment type="caution">
    <text evidence="4">The sequence shown here is derived from an EMBL/GenBank/DDBJ whole genome shotgun (WGS) entry which is preliminary data.</text>
</comment>